<dbReference type="RefSeq" id="WP_069643556.1">
    <property type="nucleotide sequence ID" value="NZ_MIJE01000031.1"/>
</dbReference>
<organism evidence="12 13">
    <name type="scientific">Desulfuribacillus alkaliarsenatis</name>
    <dbReference type="NCBI Taxonomy" id="766136"/>
    <lineage>
        <taxon>Bacteria</taxon>
        <taxon>Bacillati</taxon>
        <taxon>Bacillota</taxon>
        <taxon>Desulfuribacillia</taxon>
        <taxon>Desulfuribacillales</taxon>
        <taxon>Desulfuribacillaceae</taxon>
        <taxon>Desulfuribacillus</taxon>
    </lineage>
</organism>
<dbReference type="EMBL" id="MIJE01000031">
    <property type="protein sequence ID" value="OEF96547.1"/>
    <property type="molecule type" value="Genomic_DNA"/>
</dbReference>
<evidence type="ECO:0000256" key="10">
    <source>
        <dbReference type="PROSITE-ProRule" id="PRU00277"/>
    </source>
</evidence>
<comment type="function">
    <text evidence="9">Involved in protein export. Acts as a chaperone by maintaining the newly synthesized protein in an open conformation. Functions as a peptidyl-prolyl cis-trans isomerase.</text>
</comment>
<dbReference type="InterPro" id="IPR027304">
    <property type="entry name" value="Trigger_fact/SurA_dom_sf"/>
</dbReference>
<accession>A0A1E5G0W2</accession>
<name>A0A1E5G0W2_9FIRM</name>
<dbReference type="InterPro" id="IPR008880">
    <property type="entry name" value="Trigger_fac_C"/>
</dbReference>
<evidence type="ECO:0000256" key="2">
    <source>
        <dbReference type="ARBA" id="ARBA00004496"/>
    </source>
</evidence>
<dbReference type="Proteomes" id="UP000094296">
    <property type="component" value="Unassembled WGS sequence"/>
</dbReference>
<dbReference type="InterPro" id="IPR046357">
    <property type="entry name" value="PPIase_dom_sf"/>
</dbReference>
<comment type="catalytic activity">
    <reaction evidence="1 10">
        <text>[protein]-peptidylproline (omega=180) = [protein]-peptidylproline (omega=0)</text>
        <dbReference type="Rhea" id="RHEA:16237"/>
        <dbReference type="Rhea" id="RHEA-COMP:10747"/>
        <dbReference type="Rhea" id="RHEA-COMP:10748"/>
        <dbReference type="ChEBI" id="CHEBI:83833"/>
        <dbReference type="ChEBI" id="CHEBI:83834"/>
        <dbReference type="EC" id="5.2.1.8"/>
    </reaction>
</comment>
<dbReference type="OrthoDB" id="9767721at2"/>
<keyword evidence="5 10" id="KW-0697">Rotamase</keyword>
<dbReference type="GO" id="GO:0051301">
    <property type="term" value="P:cell division"/>
    <property type="evidence" value="ECO:0007669"/>
    <property type="project" value="UniProtKB-KW"/>
</dbReference>
<comment type="subcellular location">
    <subcellularLocation>
        <location evidence="2">Cytoplasm</location>
    </subcellularLocation>
</comment>
<comment type="similarity">
    <text evidence="3">Belongs to the FKBP-type PPIase family. Tig subfamily.</text>
</comment>
<dbReference type="InterPro" id="IPR037041">
    <property type="entry name" value="Trigger_fac_C_sf"/>
</dbReference>
<keyword evidence="8" id="KW-0131">Cell cycle</keyword>
<evidence type="ECO:0000313" key="13">
    <source>
        <dbReference type="Proteomes" id="UP000094296"/>
    </source>
</evidence>
<dbReference type="Gene3D" id="3.10.50.40">
    <property type="match status" value="1"/>
</dbReference>
<dbReference type="SUPFAM" id="SSF54534">
    <property type="entry name" value="FKBP-like"/>
    <property type="match status" value="1"/>
</dbReference>
<evidence type="ECO:0000256" key="8">
    <source>
        <dbReference type="ARBA" id="ARBA00023306"/>
    </source>
</evidence>
<dbReference type="FunFam" id="3.10.50.40:FF:000001">
    <property type="entry name" value="Trigger factor"/>
    <property type="match status" value="1"/>
</dbReference>
<dbReference type="PROSITE" id="PS50059">
    <property type="entry name" value="FKBP_PPIASE"/>
    <property type="match status" value="1"/>
</dbReference>
<dbReference type="GO" id="GO:0015031">
    <property type="term" value="P:protein transport"/>
    <property type="evidence" value="ECO:0007669"/>
    <property type="project" value="InterPro"/>
</dbReference>
<evidence type="ECO:0000313" key="12">
    <source>
        <dbReference type="EMBL" id="OEF96547.1"/>
    </source>
</evidence>
<dbReference type="GO" id="GO:0005737">
    <property type="term" value="C:cytoplasm"/>
    <property type="evidence" value="ECO:0007669"/>
    <property type="project" value="UniProtKB-SubCell"/>
</dbReference>
<keyword evidence="4" id="KW-0132">Cell division</keyword>
<dbReference type="AlphaFoldDB" id="A0A1E5G0W2"/>
<gene>
    <name evidence="12" type="ORF">BHF68_07820</name>
</gene>
<reference evidence="12 13" key="1">
    <citation type="submission" date="2016-09" db="EMBL/GenBank/DDBJ databases">
        <title>Draft genome sequence for the type strain of Desulfuribacillus alkaliarsenatis AHT28, an obligately anaerobic, sulfidogenic bacterium isolated from Russian soda lake sediments.</title>
        <authorList>
            <person name="Abin C.A."/>
            <person name="Hollibaugh J.T."/>
        </authorList>
    </citation>
    <scope>NUCLEOTIDE SEQUENCE [LARGE SCALE GENOMIC DNA]</scope>
    <source>
        <strain evidence="12 13">AHT28</strain>
    </source>
</reference>
<evidence type="ECO:0000256" key="7">
    <source>
        <dbReference type="ARBA" id="ARBA00023235"/>
    </source>
</evidence>
<evidence type="ECO:0000256" key="5">
    <source>
        <dbReference type="ARBA" id="ARBA00023110"/>
    </source>
</evidence>
<evidence type="ECO:0000256" key="1">
    <source>
        <dbReference type="ARBA" id="ARBA00000971"/>
    </source>
</evidence>
<evidence type="ECO:0000259" key="11">
    <source>
        <dbReference type="PROSITE" id="PS50059"/>
    </source>
</evidence>
<keyword evidence="6" id="KW-0143">Chaperone</keyword>
<dbReference type="STRING" id="766136.BHF68_07820"/>
<keyword evidence="13" id="KW-1185">Reference proteome</keyword>
<dbReference type="InterPro" id="IPR005215">
    <property type="entry name" value="Trig_fac"/>
</dbReference>
<dbReference type="Pfam" id="PF05698">
    <property type="entry name" value="Trigger_C"/>
    <property type="match status" value="1"/>
</dbReference>
<dbReference type="NCBIfam" id="TIGR00115">
    <property type="entry name" value="tig"/>
    <property type="match status" value="1"/>
</dbReference>
<proteinExistence type="inferred from homology"/>
<comment type="caution">
    <text evidence="12">The sequence shown here is derived from an EMBL/GenBank/DDBJ whole genome shotgun (WGS) entry which is preliminary data.</text>
</comment>
<dbReference type="GO" id="GO:0006457">
    <property type="term" value="P:protein folding"/>
    <property type="evidence" value="ECO:0007669"/>
    <property type="project" value="InterPro"/>
</dbReference>
<evidence type="ECO:0000256" key="9">
    <source>
        <dbReference type="ARBA" id="ARBA00024849"/>
    </source>
</evidence>
<dbReference type="InterPro" id="IPR001179">
    <property type="entry name" value="PPIase_FKBP_dom"/>
</dbReference>
<keyword evidence="7 10" id="KW-0413">Isomerase</keyword>
<dbReference type="SUPFAM" id="SSF109998">
    <property type="entry name" value="Triger factor/SurA peptide-binding domain-like"/>
    <property type="match status" value="1"/>
</dbReference>
<dbReference type="Pfam" id="PF00254">
    <property type="entry name" value="FKBP_C"/>
    <property type="match status" value="1"/>
</dbReference>
<evidence type="ECO:0000256" key="6">
    <source>
        <dbReference type="ARBA" id="ARBA00023186"/>
    </source>
</evidence>
<dbReference type="Gene3D" id="1.10.3120.10">
    <property type="entry name" value="Trigger factor, C-terminal domain"/>
    <property type="match status" value="1"/>
</dbReference>
<protein>
    <recommendedName>
        <fullName evidence="10">peptidylprolyl isomerase</fullName>
        <ecNumber evidence="10">5.2.1.8</ecNumber>
    </recommendedName>
</protein>
<evidence type="ECO:0000256" key="3">
    <source>
        <dbReference type="ARBA" id="ARBA00005464"/>
    </source>
</evidence>
<evidence type="ECO:0000256" key="4">
    <source>
        <dbReference type="ARBA" id="ARBA00022618"/>
    </source>
</evidence>
<dbReference type="GO" id="GO:0003755">
    <property type="term" value="F:peptidyl-prolyl cis-trans isomerase activity"/>
    <property type="evidence" value="ECO:0007669"/>
    <property type="project" value="UniProtKB-KW"/>
</dbReference>
<feature type="domain" description="PPIase FKBP-type" evidence="11">
    <location>
        <begin position="75"/>
        <end position="135"/>
    </location>
</feature>
<dbReference type="EC" id="5.2.1.8" evidence="10"/>
<sequence>MDTNTQNTTNNTTQPVEVRTEIGSITVGLGAYKGLKKPEQKAITVTEQEIEQELEAYRDRHAKLEPVADGIVQTGDIVKIDYQGYIDGSPFDGGSGKNQALEIGSGGFILSFEEQMVGMKTNEDKQIEVDFPENYHVRKLAGSTVTFHIKVNEITRKTLPELNDDLAKAVSYCKTLDELKEDIKKNIVSYKEMEVGKYIKDVLVSIPVKNSLVEIPESLIDIEIKKMIADLEHHVKSKGITVDKYLETAGISREEFEAQFRTEAEKRVQTQLVLMAIAKTERMHVTEDEITNQINQIATMHKTKASDIRTHLIDGGNYTAFKNEIAMRKAVELIVQFSE</sequence>